<accession>L7FM05</accession>
<sequence length="498" mass="57378">MKLFRKDSLVHTHSPIPQIASPCFEKIKATTPHLETVYLMNVIPYFNSLSDVQKFVFVSRRCYSATKRLKMNPFYSKKEPSTKIRIESLRKEVKYFMGIETFLCDLEMVEKLKEYQMNKISCYAIYGKVIYTIPNLLEIAPKITEFSFYVDLDLQLPIKKMERLKTLRIDMNGNSEMMFFDEYMSGIFECLQVFQFFHQLVIECNGSEVKKVVTLIQKYPWQKATVIIKIFELHEEYISYVQSVKEKYLTFCCQSNDLKESLVHLIVPPLYDGPNSLSFNSEVLQQPMFLNISEKFYLKKMSCFGFLLFPLPKIDINLFKAISLEEITFSSTAFTETVSIILPISLKTLILKSCSNLLLANLDKICASCLVVDSCSTIQSLFLPSSLTYLEIRSTPIKTLLNLETIGLASLSLVRCETLETITVPKTLTALSVYWCDSLTKILKIEQSKLNNADFFHCTQLGELILPPSVHSLYSTFCPKDFITNKTKLSLLSSKMFY</sequence>
<gene>
    <name evidence="1" type="ORF">EIN_146340</name>
</gene>
<keyword evidence="2" id="KW-1185">Reference proteome</keyword>
<protein>
    <submittedName>
        <fullName evidence="1">Uncharacterized protein</fullName>
    </submittedName>
</protein>
<organism evidence="1 2">
    <name type="scientific">Entamoeba invadens IP1</name>
    <dbReference type="NCBI Taxonomy" id="370355"/>
    <lineage>
        <taxon>Eukaryota</taxon>
        <taxon>Amoebozoa</taxon>
        <taxon>Evosea</taxon>
        <taxon>Archamoebae</taxon>
        <taxon>Mastigamoebida</taxon>
        <taxon>Entamoebidae</taxon>
        <taxon>Entamoeba</taxon>
    </lineage>
</organism>
<reference evidence="1 2" key="1">
    <citation type="submission" date="2012-10" db="EMBL/GenBank/DDBJ databases">
        <authorList>
            <person name="Zafar N."/>
            <person name="Inman J."/>
            <person name="Hall N."/>
            <person name="Lorenzi H."/>
            <person name="Caler E."/>
        </authorList>
    </citation>
    <scope>NUCLEOTIDE SEQUENCE [LARGE SCALE GENOMIC DNA]</scope>
    <source>
        <strain evidence="1 2">IP1</strain>
    </source>
</reference>
<dbReference type="GeneID" id="14886572"/>
<dbReference type="EMBL" id="KB206843">
    <property type="protein sequence ID" value="ELP87630.1"/>
    <property type="molecule type" value="Genomic_DNA"/>
</dbReference>
<dbReference type="RefSeq" id="XP_004254401.1">
    <property type="nucleotide sequence ID" value="XM_004254353.1"/>
</dbReference>
<dbReference type="OMA" id="CDSEMIE"/>
<name>L7FM05_ENTIV</name>
<dbReference type="AlphaFoldDB" id="L7FM05"/>
<evidence type="ECO:0000313" key="2">
    <source>
        <dbReference type="Proteomes" id="UP000014680"/>
    </source>
</evidence>
<proteinExistence type="predicted"/>
<dbReference type="OrthoDB" id="1896560at2759"/>
<dbReference type="VEuPathDB" id="AmoebaDB:EIN_146340"/>
<evidence type="ECO:0000313" key="1">
    <source>
        <dbReference type="EMBL" id="ELP87630.1"/>
    </source>
</evidence>
<dbReference type="Proteomes" id="UP000014680">
    <property type="component" value="Unassembled WGS sequence"/>
</dbReference>
<dbReference type="KEGG" id="eiv:EIN_146340"/>